<dbReference type="GO" id="GO:0004016">
    <property type="term" value="F:adenylate cyclase activity"/>
    <property type="evidence" value="ECO:0007669"/>
    <property type="project" value="UniProtKB-ARBA"/>
</dbReference>
<feature type="domain" description="Guanylate cyclase" evidence="1">
    <location>
        <begin position="368"/>
        <end position="489"/>
    </location>
</feature>
<reference evidence="2 3" key="1">
    <citation type="journal article" date="2016" name="Nat. Commun.">
        <title>Thousands of microbial genomes shed light on interconnected biogeochemical processes in an aquifer system.</title>
        <authorList>
            <person name="Anantharaman K."/>
            <person name="Brown C.T."/>
            <person name="Hug L.A."/>
            <person name="Sharon I."/>
            <person name="Castelle C.J."/>
            <person name="Probst A.J."/>
            <person name="Thomas B.C."/>
            <person name="Singh A."/>
            <person name="Wilkins M.J."/>
            <person name="Karaoz U."/>
            <person name="Brodie E.L."/>
            <person name="Williams K.H."/>
            <person name="Hubbard S.S."/>
            <person name="Banfield J.F."/>
        </authorList>
    </citation>
    <scope>NUCLEOTIDE SEQUENCE [LARGE SCALE GENOMIC DNA]</scope>
</reference>
<protein>
    <recommendedName>
        <fullName evidence="1">Guanylate cyclase domain-containing protein</fullName>
    </recommendedName>
</protein>
<organism evidence="2 3">
    <name type="scientific">Candidatus Falkowbacteria bacterium RIFOXYC2_FULL_48_21</name>
    <dbReference type="NCBI Taxonomy" id="1798005"/>
    <lineage>
        <taxon>Bacteria</taxon>
        <taxon>Candidatus Falkowiibacteriota</taxon>
    </lineage>
</organism>
<dbReference type="PROSITE" id="PS50125">
    <property type="entry name" value="GUANYLATE_CYCLASE_2"/>
    <property type="match status" value="1"/>
</dbReference>
<evidence type="ECO:0000259" key="1">
    <source>
        <dbReference type="PROSITE" id="PS50125"/>
    </source>
</evidence>
<dbReference type="InterPro" id="IPR029787">
    <property type="entry name" value="Nucleotide_cyclase"/>
</dbReference>
<dbReference type="PANTHER" id="PTHR43081:SF1">
    <property type="entry name" value="ADENYLATE CYCLASE, TERMINAL-DIFFERENTIATION SPECIFIC"/>
    <property type="match status" value="1"/>
</dbReference>
<dbReference type="SUPFAM" id="SSF55073">
    <property type="entry name" value="Nucleotide cyclase"/>
    <property type="match status" value="1"/>
</dbReference>
<proteinExistence type="predicted"/>
<dbReference type="CDD" id="cd07302">
    <property type="entry name" value="CHD"/>
    <property type="match status" value="1"/>
</dbReference>
<comment type="caution">
    <text evidence="2">The sequence shown here is derived from an EMBL/GenBank/DDBJ whole genome shotgun (WGS) entry which is preliminary data.</text>
</comment>
<dbReference type="EMBL" id="MFGM01000049">
    <property type="protein sequence ID" value="OGF35475.1"/>
    <property type="molecule type" value="Genomic_DNA"/>
</dbReference>
<dbReference type="Proteomes" id="UP000178656">
    <property type="component" value="Unassembled WGS sequence"/>
</dbReference>
<dbReference type="InterPro" id="IPR001054">
    <property type="entry name" value="A/G_cyclase"/>
</dbReference>
<dbReference type="Pfam" id="PF00211">
    <property type="entry name" value="Guanylate_cyc"/>
    <property type="match status" value="1"/>
</dbReference>
<dbReference type="GO" id="GO:0035556">
    <property type="term" value="P:intracellular signal transduction"/>
    <property type="evidence" value="ECO:0007669"/>
    <property type="project" value="InterPro"/>
</dbReference>
<gene>
    <name evidence="2" type="ORF">A2482_01445</name>
</gene>
<dbReference type="InterPro" id="IPR050697">
    <property type="entry name" value="Adenylyl/Guanylyl_Cyclase_3/4"/>
</dbReference>
<name>A0A1F5T961_9BACT</name>
<evidence type="ECO:0000313" key="3">
    <source>
        <dbReference type="Proteomes" id="UP000178656"/>
    </source>
</evidence>
<dbReference type="PANTHER" id="PTHR43081">
    <property type="entry name" value="ADENYLATE CYCLASE, TERMINAL-DIFFERENTIATION SPECIFIC-RELATED"/>
    <property type="match status" value="1"/>
</dbReference>
<dbReference type="SMART" id="SM00044">
    <property type="entry name" value="CYCc"/>
    <property type="match status" value="1"/>
</dbReference>
<sequence length="535" mass="61129">MLQPENNVCCRNVTIIARYVEQILGSDVLLLDNLPYPVEYLKDEHNWIPLGVYSEIMGRAVALLKDPDAPFKMGLSAQELESWGAFKYLQRVFGSVIFGPIEVYKQVEKYNEFFNRTKDLIVARAGRDHCYIKVKFKNGVNPVDDFASDAFIRGILAGVPAIWHLPQARIEEPLFEYDLKYLLDSVGGTKMEIRDNKLRVNGAECGREVVLLSEMEKNEPLFLGQYRDIHAGDKVDTFKVGILITIDVVINEKLKLKKGQIYNAPYFIYKISWQPLSFWRKIYQLTIHSFISKRAYREGIESQLATIRNYVETLEDKVIERTKQLNEARTQSEYWRGKAENLLYAMVPQRIAEEMVRGKLRAEELEGTVMFTDLTGFTEFSRNLEPQQVSDVLTRYFTAMSKIIATHGGWVNKFMGDGILALFGLNGEPGYVDEAIAASREMQKAMNQYTWKMRVGIATGRFITGEFGAENLRKYDCLGHVVNLANRLQSNAESEEILVCVDTYKKSADKPAFGESRKINAKGLGEVEVYPVKLF</sequence>
<dbReference type="GO" id="GO:0009190">
    <property type="term" value="P:cyclic nucleotide biosynthetic process"/>
    <property type="evidence" value="ECO:0007669"/>
    <property type="project" value="InterPro"/>
</dbReference>
<dbReference type="AlphaFoldDB" id="A0A1F5T961"/>
<dbReference type="Gene3D" id="3.30.70.1230">
    <property type="entry name" value="Nucleotide cyclase"/>
    <property type="match status" value="1"/>
</dbReference>
<accession>A0A1F5T961</accession>
<evidence type="ECO:0000313" key="2">
    <source>
        <dbReference type="EMBL" id="OGF35475.1"/>
    </source>
</evidence>